<dbReference type="Proteomes" id="UP001372338">
    <property type="component" value="Unassembled WGS sequence"/>
</dbReference>
<organism evidence="1 2">
    <name type="scientific">Crotalaria pallida</name>
    <name type="common">Smooth rattlebox</name>
    <name type="synonym">Crotalaria striata</name>
    <dbReference type="NCBI Taxonomy" id="3830"/>
    <lineage>
        <taxon>Eukaryota</taxon>
        <taxon>Viridiplantae</taxon>
        <taxon>Streptophyta</taxon>
        <taxon>Embryophyta</taxon>
        <taxon>Tracheophyta</taxon>
        <taxon>Spermatophyta</taxon>
        <taxon>Magnoliopsida</taxon>
        <taxon>eudicotyledons</taxon>
        <taxon>Gunneridae</taxon>
        <taxon>Pentapetalae</taxon>
        <taxon>rosids</taxon>
        <taxon>fabids</taxon>
        <taxon>Fabales</taxon>
        <taxon>Fabaceae</taxon>
        <taxon>Papilionoideae</taxon>
        <taxon>50 kb inversion clade</taxon>
        <taxon>genistoids sensu lato</taxon>
        <taxon>core genistoids</taxon>
        <taxon>Crotalarieae</taxon>
        <taxon>Crotalaria</taxon>
    </lineage>
</organism>
<evidence type="ECO:0000313" key="1">
    <source>
        <dbReference type="EMBL" id="KAK7280925.1"/>
    </source>
</evidence>
<evidence type="ECO:0000313" key="2">
    <source>
        <dbReference type="Proteomes" id="UP001372338"/>
    </source>
</evidence>
<keyword evidence="2" id="KW-1185">Reference proteome</keyword>
<proteinExistence type="predicted"/>
<sequence>MENIEPQAPPPTTLPITTVTVVDGATTTLPFTITANSITTAGQWSPHDGNPLFFGLTLPTPLTLPTTITVATNTFTILTSIEIHGNSTFDITPTSTIMHQNQLHHLHLAQHHRNNNTFTAPITGFPIELYLCLTHNTNTNINAGASVLIRINNPGVSYSTLVRPFSSAHAAFISMRR</sequence>
<gene>
    <name evidence="1" type="ORF">RIF29_08500</name>
</gene>
<accession>A0AAN9FQV9</accession>
<comment type="caution">
    <text evidence="1">The sequence shown here is derived from an EMBL/GenBank/DDBJ whole genome shotgun (WGS) entry which is preliminary data.</text>
</comment>
<protein>
    <submittedName>
        <fullName evidence="1">Uncharacterized protein</fullName>
    </submittedName>
</protein>
<reference evidence="1 2" key="1">
    <citation type="submission" date="2024-01" db="EMBL/GenBank/DDBJ databases">
        <title>The genomes of 5 underutilized Papilionoideae crops provide insights into root nodulation and disease resistanc.</title>
        <authorList>
            <person name="Yuan L."/>
        </authorList>
    </citation>
    <scope>NUCLEOTIDE SEQUENCE [LARGE SCALE GENOMIC DNA]</scope>
    <source>
        <strain evidence="1">ZHUSHIDOU_FW_LH</strain>
        <tissue evidence="1">Leaf</tissue>
    </source>
</reference>
<name>A0AAN9FQV9_CROPI</name>
<dbReference type="EMBL" id="JAYWIO010000002">
    <property type="protein sequence ID" value="KAK7280925.1"/>
    <property type="molecule type" value="Genomic_DNA"/>
</dbReference>
<dbReference type="AlphaFoldDB" id="A0AAN9FQV9"/>